<name>A0A1B4FT60_9BURK</name>
<dbReference type="Proteomes" id="UP000067711">
    <property type="component" value="Chromosome 2"/>
</dbReference>
<sequence>MGRAEARRDATLRRRGCGFPMRADTHRDASWCVAARYRVCIERFRGIGVRAEDGGSSRIDMHRYASRHLRATR</sequence>
<accession>A0A1B4FT60</accession>
<protein>
    <submittedName>
        <fullName evidence="1">Uncharacterized protein</fullName>
    </submittedName>
</protein>
<reference evidence="1 2" key="1">
    <citation type="submission" date="2015-12" db="EMBL/GenBank/DDBJ databases">
        <title>Diversity of Burkholderia near neighbor genomes.</title>
        <authorList>
            <person name="Sahl J."/>
            <person name="Wagner D."/>
            <person name="Keim P."/>
        </authorList>
    </citation>
    <scope>NUCLEOTIDE SEQUENCE [LARGE SCALE GENOMIC DNA]</scope>
    <source>
        <strain evidence="1 2">BDU8</strain>
    </source>
</reference>
<proteinExistence type="predicted"/>
<evidence type="ECO:0000313" key="2">
    <source>
        <dbReference type="Proteomes" id="UP000067711"/>
    </source>
</evidence>
<dbReference type="AlphaFoldDB" id="A0A1B4FT60"/>
<gene>
    <name evidence="1" type="ORF">WS71_05665</name>
</gene>
<dbReference type="EMBL" id="CP013388">
    <property type="protein sequence ID" value="AOJ06859.1"/>
    <property type="molecule type" value="Genomic_DNA"/>
</dbReference>
<evidence type="ECO:0000313" key="1">
    <source>
        <dbReference type="EMBL" id="AOJ06859.1"/>
    </source>
</evidence>
<organism evidence="1 2">
    <name type="scientific">Burkholderia mayonis</name>
    <dbReference type="NCBI Taxonomy" id="1385591"/>
    <lineage>
        <taxon>Bacteria</taxon>
        <taxon>Pseudomonadati</taxon>
        <taxon>Pseudomonadota</taxon>
        <taxon>Betaproteobacteria</taxon>
        <taxon>Burkholderiales</taxon>
        <taxon>Burkholderiaceae</taxon>
        <taxon>Burkholderia</taxon>
        <taxon>pseudomallei group</taxon>
    </lineage>
</organism>